<dbReference type="GO" id="GO:0008250">
    <property type="term" value="C:oligosaccharyltransferase complex"/>
    <property type="evidence" value="ECO:0007669"/>
    <property type="project" value="UniProtKB-UniRule"/>
</dbReference>
<dbReference type="KEGG" id="cal:CAALFM_C504330WA"/>
<dbReference type="Pfam" id="PF05251">
    <property type="entry name" value="Ost5"/>
    <property type="match status" value="1"/>
</dbReference>
<comment type="subunit">
    <text evidence="6">Component of the oligosaccharyltransferase (OST) complex.</text>
</comment>
<dbReference type="SMR" id="A0A1D8PNY0"/>
<sequence>MSSSLGAPYNEYARLYDVGSSPVESSPFTTYTTVFTVLLLLLAFGSLSMALLGDVKQKSAVSYTLNAIVASISIGLSAIYVSNYVGVYI</sequence>
<comment type="similarity">
    <text evidence="2 6">Belongs to the OST5 family.</text>
</comment>
<keyword evidence="9" id="KW-1185">Reference proteome</keyword>
<reference evidence="8 9" key="3">
    <citation type="journal article" date="2013" name="Genome Biol.">
        <title>Assembly of a phased diploid Candida albicans genome facilitates allele-specific measurements and provides a simple model for repeat and indel structure.</title>
        <authorList>
            <person name="Muzzey D."/>
            <person name="Schwartz K."/>
            <person name="Weissman J.S."/>
            <person name="Sherlock G."/>
        </authorList>
    </citation>
    <scope>NUCLEOTIDE SEQUENCE [LARGE SCALE GENOMIC DNA]</scope>
    <source>
        <strain evidence="9">SC5314 / ATCC MYA-2876</strain>
    </source>
</reference>
<feature type="transmembrane region" description="Helical" evidence="6">
    <location>
        <begin position="63"/>
        <end position="81"/>
    </location>
</feature>
<evidence type="ECO:0000256" key="2">
    <source>
        <dbReference type="ARBA" id="ARBA00009825"/>
    </source>
</evidence>
<proteinExistence type="inferred from homology"/>
<reference evidence="8 9" key="2">
    <citation type="journal article" date="2007" name="Genome Biol.">
        <title>Assembly of the Candida albicans genome into sixteen supercontigs aligned on the eight chromosomes.</title>
        <authorList>
            <person name="van het Hoog M."/>
            <person name="Rast T.J."/>
            <person name="Martchenko M."/>
            <person name="Grindle S."/>
            <person name="Dignard D."/>
            <person name="Hogues H."/>
            <person name="Cuomo C."/>
            <person name="Berriman M."/>
            <person name="Scherer S."/>
            <person name="Magee B.B."/>
            <person name="Whiteway M."/>
            <person name="Chibana H."/>
            <person name="Nantel A."/>
            <person name="Magee P.T."/>
        </authorList>
    </citation>
    <scope>GENOME REANNOTATION</scope>
    <source>
        <strain evidence="9">SC5314 / ATCC MYA-2876</strain>
    </source>
</reference>
<evidence type="ECO:0000256" key="6">
    <source>
        <dbReference type="RuleBase" id="RU367008"/>
    </source>
</evidence>
<organism evidence="8 9">
    <name type="scientific">Candida albicans (strain SC5314 / ATCC MYA-2876)</name>
    <name type="common">Yeast</name>
    <dbReference type="NCBI Taxonomy" id="237561"/>
    <lineage>
        <taxon>Eukaryota</taxon>
        <taxon>Fungi</taxon>
        <taxon>Dikarya</taxon>
        <taxon>Ascomycota</taxon>
        <taxon>Saccharomycotina</taxon>
        <taxon>Pichiomycetes</taxon>
        <taxon>Debaryomycetaceae</taxon>
        <taxon>Candida/Lodderomyces clade</taxon>
        <taxon>Candida</taxon>
    </lineage>
</organism>
<evidence type="ECO:0000256" key="5">
    <source>
        <dbReference type="ARBA" id="ARBA00023136"/>
    </source>
</evidence>
<comment type="function">
    <text evidence="6">Subunit of the oligosaccharyl transferase (OST) complex that catalyzes the initial transfer of a defined glycan (Glc(3)Man(9)GlcNAc(2) in eukaryotes) from the lipid carrier dolichol-pyrophosphate to an asparagine residue within an Asn-X-Ser/Thr consensus motif in nascent polypeptide chains, the first step in protein N-glycosylation. N-glycosylation occurs cotranslationally and the complex associates with the Sec61 complex at the channel-forming translocon complex that mediates protein translocation across the endoplasmic reticulum (ER). All subunits are required for a maximal enzyme activity.</text>
</comment>
<accession>A0A1D8PNY0</accession>
<name>A0A1D8PNY0_CANAL</name>
<dbReference type="OMA" id="YEQYNTL"/>
<evidence type="ECO:0000313" key="9">
    <source>
        <dbReference type="Proteomes" id="UP000000559"/>
    </source>
</evidence>
<dbReference type="VEuPathDB" id="FungiDB:C5_04330W_A"/>
<evidence type="ECO:0000313" key="8">
    <source>
        <dbReference type="EMBL" id="AOW29841.1"/>
    </source>
</evidence>
<dbReference type="InParanoid" id="A0A1D8PNY0"/>
<keyword evidence="5 6" id="KW-0472">Membrane</keyword>
<dbReference type="CGD" id="CAL0000201326">
    <property type="gene designation" value="orf19.3919.1"/>
</dbReference>
<evidence type="ECO:0000256" key="3">
    <source>
        <dbReference type="ARBA" id="ARBA00022692"/>
    </source>
</evidence>
<dbReference type="EMBL" id="CP017627">
    <property type="protein sequence ID" value="AOW29841.1"/>
    <property type="molecule type" value="Genomic_DNA"/>
</dbReference>
<keyword evidence="3 6" id="KW-0812">Transmembrane</keyword>
<evidence type="ECO:0000256" key="4">
    <source>
        <dbReference type="ARBA" id="ARBA00022989"/>
    </source>
</evidence>
<dbReference type="RefSeq" id="XP_019330975.1">
    <property type="nucleotide sequence ID" value="XM_019475430.1"/>
</dbReference>
<protein>
    <recommendedName>
        <fullName evidence="6">Dolichyl-diphosphooligosaccharide-protein glycosyltransferase subunit OST5</fullName>
    </recommendedName>
</protein>
<reference evidence="8 9" key="1">
    <citation type="journal article" date="2004" name="Proc. Natl. Acad. Sci. U.S.A.">
        <title>The diploid genome sequence of Candida albicans.</title>
        <authorList>
            <person name="Jones T."/>
            <person name="Federspiel N.A."/>
            <person name="Chibana H."/>
            <person name="Dungan J."/>
            <person name="Kalman S."/>
            <person name="Magee B.B."/>
            <person name="Newport G."/>
            <person name="Thorstenson Y.R."/>
            <person name="Agabian N."/>
            <person name="Magee P.T."/>
            <person name="Davis R.W."/>
            <person name="Scherer S."/>
        </authorList>
    </citation>
    <scope>NUCLEOTIDE SEQUENCE [LARGE SCALE GENOMIC DNA]</scope>
    <source>
        <strain evidence="9">SC5314 / ATCC MYA-2876</strain>
    </source>
</reference>
<evidence type="ECO:0000256" key="1">
    <source>
        <dbReference type="ARBA" id="ARBA00004141"/>
    </source>
</evidence>
<feature type="transmembrane region" description="Helical" evidence="6">
    <location>
        <begin position="28"/>
        <end position="51"/>
    </location>
</feature>
<keyword evidence="4 6" id="KW-1133">Transmembrane helix</keyword>
<dbReference type="GO" id="GO:0006487">
    <property type="term" value="P:protein N-linked glycosylation"/>
    <property type="evidence" value="ECO:0007669"/>
    <property type="project" value="UniProtKB-UniRule"/>
</dbReference>
<dbReference type="OrthoDB" id="4019621at2759"/>
<dbReference type="InterPro" id="IPR007915">
    <property type="entry name" value="TMEM258/Ost5"/>
</dbReference>
<dbReference type="AlphaFoldDB" id="A0A1D8PNY0"/>
<evidence type="ECO:0000313" key="7">
    <source>
        <dbReference type="CGD" id="CAL0000201326"/>
    </source>
</evidence>
<dbReference type="Proteomes" id="UP000000559">
    <property type="component" value="Chromosome 5"/>
</dbReference>
<dbReference type="GeneID" id="30515314"/>
<comment type="subcellular location">
    <subcellularLocation>
        <location evidence="1 6">Membrane</location>
        <topology evidence="1 6">Multi-pass membrane protein</topology>
    </subcellularLocation>
</comment>
<gene>
    <name evidence="8" type="ordered locus">CAALFM_C504330WA</name>
    <name evidence="7" type="ordered locus">orf19.3919.1</name>
</gene>